<proteinExistence type="predicted"/>
<gene>
    <name evidence="1" type="ORF">SAMD00023353_0701270</name>
</gene>
<accession>A0A1S8A5V7</accession>
<dbReference type="STRING" id="77044.A0A1S8A5V7"/>
<dbReference type="Proteomes" id="UP000054516">
    <property type="component" value="Unassembled WGS sequence"/>
</dbReference>
<keyword evidence="2" id="KW-1185">Reference proteome</keyword>
<dbReference type="PANTHER" id="PTHR35186:SF4">
    <property type="entry name" value="PRION-INHIBITION AND PROPAGATION HELO DOMAIN-CONTAINING PROTEIN"/>
    <property type="match status" value="1"/>
</dbReference>
<dbReference type="AlphaFoldDB" id="A0A1S8A5V7"/>
<keyword evidence="1" id="KW-0645">Protease</keyword>
<dbReference type="GO" id="GO:0008233">
    <property type="term" value="F:peptidase activity"/>
    <property type="evidence" value="ECO:0007669"/>
    <property type="project" value="UniProtKB-KW"/>
</dbReference>
<dbReference type="OrthoDB" id="4765948at2759"/>
<reference evidence="1" key="1">
    <citation type="submission" date="2016-03" db="EMBL/GenBank/DDBJ databases">
        <title>Draft genome sequence of Rosellinia necatrix.</title>
        <authorList>
            <person name="Kanematsu S."/>
        </authorList>
    </citation>
    <scope>NUCLEOTIDE SEQUENCE [LARGE SCALE GENOMIC DNA]</scope>
    <source>
        <strain evidence="1">W97</strain>
    </source>
</reference>
<sequence length="324" mass="37519">MSDPLSLALAIAPFALEALKRFRALNSKLRTFSHYSQEIKRVQTRFEVQQDFFQSECELLLRKVTTSQSQVEAFLTARQFDAGCRDTLKRLCAYLGSRQTAFQGTFEDIKASLHDLEAELQSFEQFDSKRQDGESLKDAVKRLGRRLKVTVNKTSYDEALERLKESNYDLKGIRKHAQELRDNSCMEQAGGNTRALPLECRQFSRVRLAALAFHEAMVTRWVCEERKHQRHLIRLFINAEVQRDVRMKFFLLGEWKLSGVVGLKRPDLICSEVRSAPIECSTDNREKRTQSSEETIDSRVTKRRRVRWAEEISDSADASRTELT</sequence>
<keyword evidence="1" id="KW-0378">Hydrolase</keyword>
<protein>
    <submittedName>
        <fullName evidence="1">Putative Lon protease like peroxisomal</fullName>
    </submittedName>
</protein>
<evidence type="ECO:0000313" key="2">
    <source>
        <dbReference type="Proteomes" id="UP000054516"/>
    </source>
</evidence>
<evidence type="ECO:0000313" key="1">
    <source>
        <dbReference type="EMBL" id="GAW25478.1"/>
    </source>
</evidence>
<dbReference type="EMBL" id="DF977452">
    <property type="protein sequence ID" value="GAW25478.1"/>
    <property type="molecule type" value="Genomic_DNA"/>
</dbReference>
<organism evidence="1">
    <name type="scientific">Rosellinia necatrix</name>
    <name type="common">White root-rot fungus</name>
    <dbReference type="NCBI Taxonomy" id="77044"/>
    <lineage>
        <taxon>Eukaryota</taxon>
        <taxon>Fungi</taxon>
        <taxon>Dikarya</taxon>
        <taxon>Ascomycota</taxon>
        <taxon>Pezizomycotina</taxon>
        <taxon>Sordariomycetes</taxon>
        <taxon>Xylariomycetidae</taxon>
        <taxon>Xylariales</taxon>
        <taxon>Xylariaceae</taxon>
        <taxon>Rosellinia</taxon>
    </lineage>
</organism>
<name>A0A1S8A5V7_ROSNE</name>
<dbReference type="PANTHER" id="PTHR35186">
    <property type="entry name" value="ANK_REP_REGION DOMAIN-CONTAINING PROTEIN"/>
    <property type="match status" value="1"/>
</dbReference>
<dbReference type="GO" id="GO:0006508">
    <property type="term" value="P:proteolysis"/>
    <property type="evidence" value="ECO:0007669"/>
    <property type="project" value="UniProtKB-KW"/>
</dbReference>